<dbReference type="Proteomes" id="UP000575068">
    <property type="component" value="Unassembled WGS sequence"/>
</dbReference>
<proteinExistence type="predicted"/>
<name>A0A840HYT7_9SPHN</name>
<protein>
    <submittedName>
        <fullName evidence="1">Uncharacterized protein</fullName>
    </submittedName>
</protein>
<comment type="caution">
    <text evidence="1">The sequence shown here is derived from an EMBL/GenBank/DDBJ whole genome shotgun (WGS) entry which is preliminary data.</text>
</comment>
<gene>
    <name evidence="1" type="ORF">HNQ99_003066</name>
</gene>
<evidence type="ECO:0000313" key="1">
    <source>
        <dbReference type="EMBL" id="MBB4642730.1"/>
    </source>
</evidence>
<dbReference type="RefSeq" id="WP_184477079.1">
    <property type="nucleotide sequence ID" value="NZ_JACHOV010000014.1"/>
</dbReference>
<evidence type="ECO:0000313" key="2">
    <source>
        <dbReference type="Proteomes" id="UP000575068"/>
    </source>
</evidence>
<accession>A0A840HYT7</accession>
<dbReference type="EMBL" id="JACHOV010000014">
    <property type="protein sequence ID" value="MBB4642730.1"/>
    <property type="molecule type" value="Genomic_DNA"/>
</dbReference>
<dbReference type="AlphaFoldDB" id="A0A840HYT7"/>
<organism evidence="1 2">
    <name type="scientific">Rhizorhapis suberifaciens</name>
    <name type="common">corky root of lettuce</name>
    <dbReference type="NCBI Taxonomy" id="13656"/>
    <lineage>
        <taxon>Bacteria</taxon>
        <taxon>Pseudomonadati</taxon>
        <taxon>Pseudomonadota</taxon>
        <taxon>Alphaproteobacteria</taxon>
        <taxon>Sphingomonadales</taxon>
        <taxon>Sphingomonadaceae</taxon>
        <taxon>Rhizorhapis</taxon>
    </lineage>
</organism>
<sequence>MPDHVNGTGRQERIEAAVALVNRAMCLAESEGLLGAAFAGDLEKAIRSVRAGIKGKSHTKAQP</sequence>
<reference evidence="1 2" key="1">
    <citation type="submission" date="2020-08" db="EMBL/GenBank/DDBJ databases">
        <title>Genomic Encyclopedia of Type Strains, Phase IV (KMG-IV): sequencing the most valuable type-strain genomes for metagenomic binning, comparative biology and taxonomic classification.</title>
        <authorList>
            <person name="Goeker M."/>
        </authorList>
    </citation>
    <scope>NUCLEOTIDE SEQUENCE [LARGE SCALE GENOMIC DNA]</scope>
    <source>
        <strain evidence="1 2">DSM 7465</strain>
    </source>
</reference>
<keyword evidence="2" id="KW-1185">Reference proteome</keyword>